<comment type="similarity">
    <text evidence="5">Belongs to the RNF10 family.</text>
</comment>
<dbReference type="Pfam" id="PF00097">
    <property type="entry name" value="zf-C3HC4"/>
    <property type="match status" value="1"/>
</dbReference>
<evidence type="ECO:0000256" key="13">
    <source>
        <dbReference type="ARBA" id="ARBA00023242"/>
    </source>
</evidence>
<evidence type="ECO:0000256" key="4">
    <source>
        <dbReference type="ARBA" id="ARBA00004906"/>
    </source>
</evidence>
<keyword evidence="12" id="KW-0862">Zinc</keyword>
<proteinExistence type="inferred from homology"/>
<evidence type="ECO:0000256" key="1">
    <source>
        <dbReference type="ARBA" id="ARBA00000900"/>
    </source>
</evidence>
<evidence type="ECO:0000256" key="2">
    <source>
        <dbReference type="ARBA" id="ARBA00004123"/>
    </source>
</evidence>
<dbReference type="GO" id="GO:0045893">
    <property type="term" value="P:positive regulation of DNA-templated transcription"/>
    <property type="evidence" value="ECO:0007669"/>
    <property type="project" value="UniProtKB-ARBA"/>
</dbReference>
<feature type="region of interest" description="Disordered" evidence="17">
    <location>
        <begin position="557"/>
        <end position="582"/>
    </location>
</feature>
<name>A0ABD1EMB0_HYPHA</name>
<evidence type="ECO:0000256" key="15">
    <source>
        <dbReference type="ARBA" id="ARBA00035390"/>
    </source>
</evidence>
<dbReference type="CDD" id="cd16536">
    <property type="entry name" value="RING-HC_RNF10"/>
    <property type="match status" value="1"/>
</dbReference>
<keyword evidence="20" id="KW-1185">Reference proteome</keyword>
<dbReference type="AlphaFoldDB" id="A0ABD1EMB0"/>
<dbReference type="Gene3D" id="3.30.40.10">
    <property type="entry name" value="Zinc/RING finger domain, C3HC4 (zinc finger)"/>
    <property type="match status" value="1"/>
</dbReference>
<keyword evidence="13" id="KW-0539">Nucleus</keyword>
<dbReference type="GO" id="GO:0008270">
    <property type="term" value="F:zinc ion binding"/>
    <property type="evidence" value="ECO:0007669"/>
    <property type="project" value="UniProtKB-KW"/>
</dbReference>
<feature type="region of interest" description="Disordered" evidence="17">
    <location>
        <begin position="1"/>
        <end position="81"/>
    </location>
</feature>
<dbReference type="PROSITE" id="PS50089">
    <property type="entry name" value="ZF_RING_2"/>
    <property type="match status" value="1"/>
</dbReference>
<dbReference type="Proteomes" id="UP001566132">
    <property type="component" value="Unassembled WGS sequence"/>
</dbReference>
<evidence type="ECO:0000256" key="8">
    <source>
        <dbReference type="ARBA" id="ARBA00022679"/>
    </source>
</evidence>
<dbReference type="PANTHER" id="PTHR12983">
    <property type="entry name" value="RING FINGER 10 FAMILY MEMBER"/>
    <property type="match status" value="1"/>
</dbReference>
<evidence type="ECO:0000313" key="20">
    <source>
        <dbReference type="Proteomes" id="UP001566132"/>
    </source>
</evidence>
<comment type="catalytic activity">
    <reaction evidence="1">
        <text>S-ubiquitinyl-[E2 ubiquitin-conjugating enzyme]-L-cysteine + [acceptor protein]-L-lysine = [E2 ubiquitin-conjugating enzyme]-L-cysteine + N(6)-ubiquitinyl-[acceptor protein]-L-lysine.</text>
        <dbReference type="EC" id="2.3.2.27"/>
    </reaction>
</comment>
<dbReference type="GO" id="GO:0061630">
    <property type="term" value="F:ubiquitin protein ligase activity"/>
    <property type="evidence" value="ECO:0007669"/>
    <property type="project" value="UniProtKB-EC"/>
</dbReference>
<feature type="domain" description="RING-type" evidence="18">
    <location>
        <begin position="192"/>
        <end position="233"/>
    </location>
</feature>
<dbReference type="EC" id="2.3.2.27" evidence="6"/>
<evidence type="ECO:0000256" key="5">
    <source>
        <dbReference type="ARBA" id="ARBA00008117"/>
    </source>
</evidence>
<comment type="caution">
    <text evidence="19">The sequence shown here is derived from an EMBL/GenBank/DDBJ whole genome shotgun (WGS) entry which is preliminary data.</text>
</comment>
<keyword evidence="8" id="KW-0808">Transferase</keyword>
<evidence type="ECO:0000256" key="16">
    <source>
        <dbReference type="PROSITE-ProRule" id="PRU00175"/>
    </source>
</evidence>
<feature type="compositionally biased region" description="Polar residues" evidence="17">
    <location>
        <begin position="48"/>
        <end position="63"/>
    </location>
</feature>
<feature type="compositionally biased region" description="Polar residues" evidence="17">
    <location>
        <begin position="558"/>
        <end position="582"/>
    </location>
</feature>
<accession>A0ABD1EMB0</accession>
<evidence type="ECO:0000256" key="14">
    <source>
        <dbReference type="ARBA" id="ARBA00035131"/>
    </source>
</evidence>
<protein>
    <recommendedName>
        <fullName evidence="14">E3 ubiquitin-protein ligase RNF10</fullName>
        <ecNumber evidence="6">2.3.2.27</ecNumber>
    </recommendedName>
    <alternativeName>
        <fullName evidence="15">RING finger protein 10</fullName>
    </alternativeName>
</protein>
<keyword evidence="7" id="KW-0963">Cytoplasm</keyword>
<comment type="subcellular location">
    <subcellularLocation>
        <location evidence="3">Cytoplasm</location>
    </subcellularLocation>
    <subcellularLocation>
        <location evidence="2">Nucleus</location>
    </subcellularLocation>
</comment>
<keyword evidence="11" id="KW-0833">Ubl conjugation pathway</keyword>
<dbReference type="SMART" id="SM00184">
    <property type="entry name" value="RING"/>
    <property type="match status" value="1"/>
</dbReference>
<dbReference type="InterPro" id="IPR001841">
    <property type="entry name" value="Znf_RING"/>
</dbReference>
<evidence type="ECO:0000256" key="17">
    <source>
        <dbReference type="SAM" id="MobiDB-lite"/>
    </source>
</evidence>
<dbReference type="PROSITE" id="PS00518">
    <property type="entry name" value="ZF_RING_1"/>
    <property type="match status" value="1"/>
</dbReference>
<dbReference type="InterPro" id="IPR018957">
    <property type="entry name" value="Znf_C3HC4_RING-type"/>
</dbReference>
<evidence type="ECO:0000256" key="7">
    <source>
        <dbReference type="ARBA" id="ARBA00022490"/>
    </source>
</evidence>
<gene>
    <name evidence="19" type="ORF">ABEB36_008529</name>
</gene>
<sequence>MDKKGNRSTQNSSRVSCGTDLKKTIDGSIGKQGSKVTPRRREPPCGFSKSTEPIRKQQSQRNGRNFDKRPKPRGYYYSGGISRNEETSIDFEEPELGSVFAPGSKKQSLNYLLNFTFAPRDNSQNSNERRQDGKWLTTRKHAYNKNHYLQANCQFIVNQKGDYKKYLSNPDELVAWNLIEQVNVQVDEEPACPICLYPPVAAKMTKCGHIYCWPCMLHYLALSDKGWRKCPICFDAVKKDDLKSVTVVPHQTYNINDTITFKLMKRLRGTFTAYPAESVIQLEDNNLYNISEKNDENGFSKLFLANVNNILEILAREDDELSKLMTEDPNCPEKCFMEEAKQLIISRRDVILADQLDANLAANKRMESSTKDKLTDLDCQAKADPNINEAEGGPHIPKFYYFYQAEDGQHLYLHAINAKMIEHTYGSLEFGPKSLQGKIVEKEGGSMTEDLRNKLRYLQHLPVTCQFEVAEIELLPPLISKETLEKFQEQLEFRKRKRHKREKEERRRERKIEVEENRKIGKYDSPILYLDNHSHFPDVNEAHIMFPDFLERKRTDSESISSITQSERSESPDPNLSQSLSLKNTYAGPSFATMLVKEKKPTWPILKKSTSTSQSSSTPVKLIHATGSNMAVPAKPRSPELESEQDCLCEVPSYSQSFGDALAEAMGKNWEPKENNAEAEVSGKKKKKNKRKLLFSTNMAYLGH</sequence>
<keyword evidence="9" id="KW-0479">Metal-binding</keyword>
<evidence type="ECO:0000256" key="9">
    <source>
        <dbReference type="ARBA" id="ARBA00022723"/>
    </source>
</evidence>
<dbReference type="FunFam" id="3.30.40.10:FF:000112">
    <property type="entry name" value="RING finger protein 10"/>
    <property type="match status" value="1"/>
</dbReference>
<dbReference type="GO" id="GO:0005737">
    <property type="term" value="C:cytoplasm"/>
    <property type="evidence" value="ECO:0007669"/>
    <property type="project" value="UniProtKB-SubCell"/>
</dbReference>
<dbReference type="SUPFAM" id="SSF57850">
    <property type="entry name" value="RING/U-box"/>
    <property type="match status" value="1"/>
</dbReference>
<evidence type="ECO:0000313" key="19">
    <source>
        <dbReference type="EMBL" id="KAL1497596.1"/>
    </source>
</evidence>
<dbReference type="InterPro" id="IPR017907">
    <property type="entry name" value="Znf_RING_CS"/>
</dbReference>
<comment type="pathway">
    <text evidence="4">Protein modification; protein ubiquitination.</text>
</comment>
<dbReference type="InterPro" id="IPR039739">
    <property type="entry name" value="MAG2/RNF10"/>
</dbReference>
<evidence type="ECO:0000256" key="6">
    <source>
        <dbReference type="ARBA" id="ARBA00012483"/>
    </source>
</evidence>
<dbReference type="EMBL" id="JBDJPC010000006">
    <property type="protein sequence ID" value="KAL1497596.1"/>
    <property type="molecule type" value="Genomic_DNA"/>
</dbReference>
<evidence type="ECO:0000256" key="10">
    <source>
        <dbReference type="ARBA" id="ARBA00022771"/>
    </source>
</evidence>
<evidence type="ECO:0000259" key="18">
    <source>
        <dbReference type="PROSITE" id="PS50089"/>
    </source>
</evidence>
<dbReference type="InterPro" id="IPR013083">
    <property type="entry name" value="Znf_RING/FYVE/PHD"/>
</dbReference>
<evidence type="ECO:0000256" key="12">
    <source>
        <dbReference type="ARBA" id="ARBA00022833"/>
    </source>
</evidence>
<evidence type="ECO:0000256" key="3">
    <source>
        <dbReference type="ARBA" id="ARBA00004496"/>
    </source>
</evidence>
<dbReference type="GO" id="GO:0005634">
    <property type="term" value="C:nucleus"/>
    <property type="evidence" value="ECO:0007669"/>
    <property type="project" value="UniProtKB-SubCell"/>
</dbReference>
<keyword evidence="10 16" id="KW-0863">Zinc-finger</keyword>
<feature type="compositionally biased region" description="Polar residues" evidence="17">
    <location>
        <begin position="7"/>
        <end position="16"/>
    </location>
</feature>
<evidence type="ECO:0000256" key="11">
    <source>
        <dbReference type="ARBA" id="ARBA00022786"/>
    </source>
</evidence>
<dbReference type="PANTHER" id="PTHR12983:SF9">
    <property type="entry name" value="E3 UBIQUITIN-PROTEIN LIGASE RNF10"/>
    <property type="match status" value="1"/>
</dbReference>
<organism evidence="19 20">
    <name type="scientific">Hypothenemus hampei</name>
    <name type="common">Coffee berry borer</name>
    <dbReference type="NCBI Taxonomy" id="57062"/>
    <lineage>
        <taxon>Eukaryota</taxon>
        <taxon>Metazoa</taxon>
        <taxon>Ecdysozoa</taxon>
        <taxon>Arthropoda</taxon>
        <taxon>Hexapoda</taxon>
        <taxon>Insecta</taxon>
        <taxon>Pterygota</taxon>
        <taxon>Neoptera</taxon>
        <taxon>Endopterygota</taxon>
        <taxon>Coleoptera</taxon>
        <taxon>Polyphaga</taxon>
        <taxon>Cucujiformia</taxon>
        <taxon>Curculionidae</taxon>
        <taxon>Scolytinae</taxon>
        <taxon>Hypothenemus</taxon>
    </lineage>
</organism>
<reference evidence="19 20" key="1">
    <citation type="submission" date="2024-05" db="EMBL/GenBank/DDBJ databases">
        <title>Genetic variation in Jamaican populations of the coffee berry borer (Hypothenemus hampei).</title>
        <authorList>
            <person name="Errbii M."/>
            <person name="Myrie A."/>
        </authorList>
    </citation>
    <scope>NUCLEOTIDE SEQUENCE [LARGE SCALE GENOMIC DNA]</scope>
    <source>
        <strain evidence="19">JA-Hopewell-2020-01-JO</strain>
        <tissue evidence="19">Whole body</tissue>
    </source>
</reference>